<name>A0ABD6EHT9_9BILA</name>
<dbReference type="EMBL" id="JBGFUD010004235">
    <property type="protein sequence ID" value="MFH4979473.1"/>
    <property type="molecule type" value="Genomic_DNA"/>
</dbReference>
<sequence length="90" mass="10468">MLSSRLLFVAIVLTTLLVMCDADVSNDEDERFVKELFSRPRTEKDLLNRRGKWPPLIPQPLPLPLPTVDIDELLEHLERVDRESNEKKSE</sequence>
<accession>A0ABD6EHT9</accession>
<reference evidence="2 3" key="1">
    <citation type="submission" date="2024-08" db="EMBL/GenBank/DDBJ databases">
        <title>Gnathostoma spinigerum genome.</title>
        <authorList>
            <person name="Gonzalez-Bertolin B."/>
            <person name="Monzon S."/>
            <person name="Zaballos A."/>
            <person name="Jimenez P."/>
            <person name="Dekumyoy P."/>
            <person name="Varona S."/>
            <person name="Cuesta I."/>
            <person name="Sumanam S."/>
            <person name="Adisakwattana P."/>
            <person name="Gasser R.B."/>
            <person name="Hernandez-Gonzalez A."/>
            <person name="Young N.D."/>
            <person name="Perteguer M.J."/>
        </authorList>
    </citation>
    <scope>NUCLEOTIDE SEQUENCE [LARGE SCALE GENOMIC DNA]</scope>
    <source>
        <strain evidence="2">AL3</strain>
        <tissue evidence="2">Liver</tissue>
    </source>
</reference>
<evidence type="ECO:0000313" key="2">
    <source>
        <dbReference type="EMBL" id="MFH4979473.1"/>
    </source>
</evidence>
<evidence type="ECO:0000313" key="3">
    <source>
        <dbReference type="Proteomes" id="UP001608902"/>
    </source>
</evidence>
<gene>
    <name evidence="2" type="ORF">AB6A40_006182</name>
</gene>
<protein>
    <submittedName>
        <fullName evidence="2">Uncharacterized protein</fullName>
    </submittedName>
</protein>
<dbReference type="Proteomes" id="UP001608902">
    <property type="component" value="Unassembled WGS sequence"/>
</dbReference>
<keyword evidence="1" id="KW-0732">Signal</keyword>
<keyword evidence="3" id="KW-1185">Reference proteome</keyword>
<feature type="signal peptide" evidence="1">
    <location>
        <begin position="1"/>
        <end position="22"/>
    </location>
</feature>
<evidence type="ECO:0000256" key="1">
    <source>
        <dbReference type="SAM" id="SignalP"/>
    </source>
</evidence>
<organism evidence="2 3">
    <name type="scientific">Gnathostoma spinigerum</name>
    <dbReference type="NCBI Taxonomy" id="75299"/>
    <lineage>
        <taxon>Eukaryota</taxon>
        <taxon>Metazoa</taxon>
        <taxon>Ecdysozoa</taxon>
        <taxon>Nematoda</taxon>
        <taxon>Chromadorea</taxon>
        <taxon>Rhabditida</taxon>
        <taxon>Spirurina</taxon>
        <taxon>Gnathostomatomorpha</taxon>
        <taxon>Gnathostomatoidea</taxon>
        <taxon>Gnathostomatidae</taxon>
        <taxon>Gnathostoma</taxon>
    </lineage>
</organism>
<feature type="chain" id="PRO_5044782752" evidence="1">
    <location>
        <begin position="23"/>
        <end position="90"/>
    </location>
</feature>
<comment type="caution">
    <text evidence="2">The sequence shown here is derived from an EMBL/GenBank/DDBJ whole genome shotgun (WGS) entry which is preliminary data.</text>
</comment>
<dbReference type="AlphaFoldDB" id="A0ABD6EHT9"/>
<proteinExistence type="predicted"/>